<dbReference type="EMBL" id="LS992241">
    <property type="protein sequence ID" value="SYX83112.1"/>
    <property type="molecule type" value="Genomic_DNA"/>
</dbReference>
<evidence type="ECO:0000313" key="1">
    <source>
        <dbReference type="EMBL" id="SYX83112.1"/>
    </source>
</evidence>
<accession>A0A383R943</accession>
<proteinExistence type="predicted"/>
<evidence type="ECO:0000313" key="2">
    <source>
        <dbReference type="Proteomes" id="UP000304148"/>
    </source>
</evidence>
<dbReference type="AlphaFoldDB" id="A0A383R943"/>
<reference evidence="2" key="1">
    <citation type="submission" date="2018-08" db="EMBL/GenBank/DDBJ databases">
        <authorList>
            <person name="Chevrot R."/>
        </authorList>
    </citation>
    <scope>NUCLEOTIDE SEQUENCE [LARGE SCALE GENOMIC DNA]</scope>
</reference>
<organism evidence="1 2">
    <name type="scientific">Paenibacillus alvei</name>
    <name type="common">Bacillus alvei</name>
    <dbReference type="NCBI Taxonomy" id="44250"/>
    <lineage>
        <taxon>Bacteria</taxon>
        <taxon>Bacillati</taxon>
        <taxon>Bacillota</taxon>
        <taxon>Bacilli</taxon>
        <taxon>Bacillales</taxon>
        <taxon>Paenibacillaceae</taxon>
        <taxon>Paenibacillus</taxon>
    </lineage>
</organism>
<dbReference type="Proteomes" id="UP000304148">
    <property type="component" value="Chromosome"/>
</dbReference>
<protein>
    <submittedName>
        <fullName evidence="1">Uncharacterized protein</fullName>
    </submittedName>
</protein>
<gene>
    <name evidence="1" type="ORF">PBLR_11534</name>
</gene>
<sequence length="50" mass="5829">MFERKQYGYTVYTPEYAGHGAKIAPKVTHEEITKTGVDYIKKNNLHNISW</sequence>
<name>A0A383R943_PAEAL</name>